<keyword evidence="2" id="KW-1185">Reference proteome</keyword>
<dbReference type="Proteomes" id="UP001306950">
    <property type="component" value="Unassembled WGS sequence"/>
</dbReference>
<dbReference type="Pfam" id="PF02958">
    <property type="entry name" value="EcKL"/>
    <property type="match status" value="1"/>
</dbReference>
<dbReference type="InterPro" id="IPR004119">
    <property type="entry name" value="EcKL"/>
</dbReference>
<gene>
    <name evidence="1" type="ORF">V3851_08335</name>
</gene>
<organism evidence="1 2">
    <name type="scientific">Paenibacillus haidiansis</name>
    <dbReference type="NCBI Taxonomy" id="1574488"/>
    <lineage>
        <taxon>Bacteria</taxon>
        <taxon>Bacillati</taxon>
        <taxon>Bacillota</taxon>
        <taxon>Bacilli</taxon>
        <taxon>Bacillales</taxon>
        <taxon>Paenibacillaceae</taxon>
        <taxon>Paenibacillus</taxon>
    </lineage>
</organism>
<sequence length="339" mass="39378">MTLSNDQLLYILRDHGVSDVLNIKRTEPDARSRATLTKIDLCTKHNGVLSLLEKCTKSNGIPYENRIYKYFFTKEVSIPKVMFNEYDEAKGEGILLMVDLSSTHNNIADWKVPIDSGKLANIIEVISQFHAVSWGSEELLVPKHLENVGEYLKHIDYLERDYLEFRRQQTYNLGEDHFRIYEQSLIGLRENAQYHLDRISSYRNITYIHGDLNVCNLLYPTTDHAKPVIIDLEAVKVGLCTDDFVMLFVHDLFHGGEETFRIFDQYYRSLCAKIKNEYTYMQFVEDVRISIMEGIFFPIKLLVHYGIKDEELIWKSINAYNALVKNNIASIHSKLGGFD</sequence>
<name>A0ABU7VR25_9BACL</name>
<evidence type="ECO:0000313" key="2">
    <source>
        <dbReference type="Proteomes" id="UP001306950"/>
    </source>
</evidence>
<comment type="caution">
    <text evidence="1">The sequence shown here is derived from an EMBL/GenBank/DDBJ whole genome shotgun (WGS) entry which is preliminary data.</text>
</comment>
<dbReference type="Gene3D" id="3.90.1200.10">
    <property type="match status" value="1"/>
</dbReference>
<protein>
    <recommendedName>
        <fullName evidence="3">Aminoglycoside phosphotransferase domain-containing protein</fullName>
    </recommendedName>
</protein>
<dbReference type="RefSeq" id="WP_331846063.1">
    <property type="nucleotide sequence ID" value="NZ_JAZHPZ010000003.1"/>
</dbReference>
<dbReference type="EMBL" id="JAZHPZ010000003">
    <property type="protein sequence ID" value="MEF2965833.1"/>
    <property type="molecule type" value="Genomic_DNA"/>
</dbReference>
<evidence type="ECO:0008006" key="3">
    <source>
        <dbReference type="Google" id="ProtNLM"/>
    </source>
</evidence>
<dbReference type="SUPFAM" id="SSF56112">
    <property type="entry name" value="Protein kinase-like (PK-like)"/>
    <property type="match status" value="1"/>
</dbReference>
<reference evidence="1 2" key="1">
    <citation type="submission" date="2024-02" db="EMBL/GenBank/DDBJ databases">
        <title>A nitrogen-fixing paenibacillus bacterium.</title>
        <authorList>
            <person name="Zhang W.L."/>
            <person name="Chen S.F."/>
        </authorList>
    </citation>
    <scope>NUCLEOTIDE SEQUENCE [LARGE SCALE GENOMIC DNA]</scope>
    <source>
        <strain evidence="1 2">M1</strain>
    </source>
</reference>
<accession>A0ABU7VR25</accession>
<dbReference type="InterPro" id="IPR011009">
    <property type="entry name" value="Kinase-like_dom_sf"/>
</dbReference>
<evidence type="ECO:0000313" key="1">
    <source>
        <dbReference type="EMBL" id="MEF2965833.1"/>
    </source>
</evidence>
<proteinExistence type="predicted"/>